<keyword evidence="3 6" id="KW-0813">Transport</keyword>
<dbReference type="EMBL" id="JARRAF010000005">
    <property type="protein sequence ID" value="MDK2123644.1"/>
    <property type="molecule type" value="Genomic_DNA"/>
</dbReference>
<dbReference type="Proteomes" id="UP001172778">
    <property type="component" value="Unassembled WGS sequence"/>
</dbReference>
<keyword evidence="9" id="KW-1185">Reference proteome</keyword>
<dbReference type="InterPro" id="IPR006127">
    <property type="entry name" value="ZnuA-like"/>
</dbReference>
<dbReference type="Pfam" id="PF01297">
    <property type="entry name" value="ZnuA"/>
    <property type="match status" value="1"/>
</dbReference>
<evidence type="ECO:0000256" key="3">
    <source>
        <dbReference type="ARBA" id="ARBA00022448"/>
    </source>
</evidence>
<evidence type="ECO:0000256" key="7">
    <source>
        <dbReference type="SAM" id="SignalP"/>
    </source>
</evidence>
<accession>A0ABT7DUJ6</accession>
<sequence>MKSLLAALAGLILPSAFAAEPMPVVASFSVLGDLVRQVGGDRVAVKTLVGADADAHVFQPAPTHLKTVAGAKVMVVNGLGFEGWMERLIKASRFGGLVVVASQGITPLKSESSHDHAGHAGHEFDPHAWQDLSVTRRYVVNIADGLSKADPANGAYYQQRASAYDQKLQELEQWATQEIAKVPASRRKIITSHDAFAYLGRRFGIQFLAAQGMSTESDASAGSVARLIRQIRQEKVKTVFVENISNPKLIEQISRETGASVGSRLYSDALSSPSESAPNYLAMWRYNFSTLLSAMKAAPN</sequence>
<dbReference type="InterPro" id="IPR050492">
    <property type="entry name" value="Bact_metal-bind_prot9"/>
</dbReference>
<evidence type="ECO:0000256" key="6">
    <source>
        <dbReference type="RuleBase" id="RU003512"/>
    </source>
</evidence>
<dbReference type="PRINTS" id="PR00690">
    <property type="entry name" value="ADHESNFAMILY"/>
</dbReference>
<gene>
    <name evidence="8" type="ORF">PZA18_06245</name>
</gene>
<dbReference type="PRINTS" id="PR00691">
    <property type="entry name" value="ADHESINB"/>
</dbReference>
<evidence type="ECO:0000313" key="9">
    <source>
        <dbReference type="Proteomes" id="UP001172778"/>
    </source>
</evidence>
<name>A0ABT7DUJ6_9NEIS</name>
<reference evidence="8" key="1">
    <citation type="submission" date="2023-03" db="EMBL/GenBank/DDBJ databases">
        <title>Chitinimonas shenzhenensis gen. nov., sp. nov., a novel member of family Burkholderiaceae isolated from activated sludge collected in Shen Zhen, China.</title>
        <authorList>
            <person name="Wang X."/>
        </authorList>
    </citation>
    <scope>NUCLEOTIDE SEQUENCE</scope>
    <source>
        <strain evidence="8">DQS-5</strain>
    </source>
</reference>
<evidence type="ECO:0000256" key="4">
    <source>
        <dbReference type="ARBA" id="ARBA00022723"/>
    </source>
</evidence>
<evidence type="ECO:0000256" key="2">
    <source>
        <dbReference type="ARBA" id="ARBA00011028"/>
    </source>
</evidence>
<comment type="similarity">
    <text evidence="2 6">Belongs to the bacterial solute-binding protein 9 family.</text>
</comment>
<evidence type="ECO:0000256" key="5">
    <source>
        <dbReference type="ARBA" id="ARBA00022729"/>
    </source>
</evidence>
<keyword evidence="4" id="KW-0479">Metal-binding</keyword>
<dbReference type="InterPro" id="IPR006128">
    <property type="entry name" value="Lipoprotein_PsaA-like"/>
</dbReference>
<comment type="caution">
    <text evidence="8">The sequence shown here is derived from an EMBL/GenBank/DDBJ whole genome shotgun (WGS) entry which is preliminary data.</text>
</comment>
<proteinExistence type="inferred from homology"/>
<keyword evidence="5 7" id="KW-0732">Signal</keyword>
<dbReference type="InterPro" id="IPR006129">
    <property type="entry name" value="AdhesinB"/>
</dbReference>
<dbReference type="PANTHER" id="PTHR42953">
    <property type="entry name" value="HIGH-AFFINITY ZINC UPTAKE SYSTEM PROTEIN ZNUA-RELATED"/>
    <property type="match status" value="1"/>
</dbReference>
<evidence type="ECO:0000313" key="8">
    <source>
        <dbReference type="EMBL" id="MDK2123644.1"/>
    </source>
</evidence>
<comment type="subcellular location">
    <subcellularLocation>
        <location evidence="1">Cell envelope</location>
    </subcellularLocation>
</comment>
<dbReference type="Gene3D" id="3.40.50.1980">
    <property type="entry name" value="Nitrogenase molybdenum iron protein domain"/>
    <property type="match status" value="2"/>
</dbReference>
<organism evidence="8 9">
    <name type="scientific">Parachitinimonas caeni</name>
    <dbReference type="NCBI Taxonomy" id="3031301"/>
    <lineage>
        <taxon>Bacteria</taxon>
        <taxon>Pseudomonadati</taxon>
        <taxon>Pseudomonadota</taxon>
        <taxon>Betaproteobacteria</taxon>
        <taxon>Neisseriales</taxon>
        <taxon>Chitinibacteraceae</taxon>
        <taxon>Parachitinimonas</taxon>
    </lineage>
</organism>
<feature type="chain" id="PRO_5045604938" evidence="7">
    <location>
        <begin position="19"/>
        <end position="300"/>
    </location>
</feature>
<dbReference type="PANTHER" id="PTHR42953:SF1">
    <property type="entry name" value="METAL-BINDING PROTEIN HI_0362-RELATED"/>
    <property type="match status" value="1"/>
</dbReference>
<protein>
    <submittedName>
        <fullName evidence="8">Metal ABC transporter substrate-binding protein</fullName>
    </submittedName>
</protein>
<dbReference type="SUPFAM" id="SSF53807">
    <property type="entry name" value="Helical backbone' metal receptor"/>
    <property type="match status" value="1"/>
</dbReference>
<dbReference type="RefSeq" id="WP_284099942.1">
    <property type="nucleotide sequence ID" value="NZ_JARRAF010000005.1"/>
</dbReference>
<dbReference type="CDD" id="cd01137">
    <property type="entry name" value="PsaA"/>
    <property type="match status" value="1"/>
</dbReference>
<evidence type="ECO:0000256" key="1">
    <source>
        <dbReference type="ARBA" id="ARBA00004196"/>
    </source>
</evidence>
<feature type="signal peptide" evidence="7">
    <location>
        <begin position="1"/>
        <end position="18"/>
    </location>
</feature>